<sequence length="513" mass="58804">MQYKNNTIESSSWSASHDLTRDGLASAKHVLSSDLRERGCQRNVSKMLRLLRSDDSKLLLDEWKRINRAKNCSVGYWTFTLMLLSRVTYKLTDGTPASAQFTVDLDVGEFVSEAISSKSGESLPDNFLEFYSAPDKVVDGSVVRVRYRCPGPCQLAVEVVVSTLRTTDLVVFRKKWICSTPGVYRIHRVLLRWPPSILYQQDFSNRKVVEAESVTVRARLDHLKDGSEPRTHHGSTLKIHKVLQTMPLLERPTKPPTECPSWFAQLIWQTTRDGISQCPHESVVTEMLSFPLASTGEHFGLVRRFQPFIDGALEVVRLHAVTQPSVTLSVWIYLLKRCHRRLCGIIHHVDRKDLYDSVLMQLTDTGDVIIQARVTTGEDEAFRVSAALPLWKWIRLDCYIQDSKLLLDVTWDDETHRYVCEFQDSIYYDDTDGYFVIGGSKYMAGFHGYFGPIKYYRFGTEEIRNPLHPETAFQELDTTHRQCREIKAFAKAFLKEVTESHLLSTINKGEILL</sequence>
<dbReference type="AlphaFoldDB" id="A0A6A4TBL9"/>
<proteinExistence type="predicted"/>
<accession>A0A6A4TBL9</accession>
<evidence type="ECO:0000313" key="2">
    <source>
        <dbReference type="Proteomes" id="UP000438429"/>
    </source>
</evidence>
<evidence type="ECO:0000313" key="1">
    <source>
        <dbReference type="EMBL" id="KAF0042645.1"/>
    </source>
</evidence>
<protein>
    <submittedName>
        <fullName evidence="1">Uncharacterized protein</fullName>
    </submittedName>
</protein>
<organism evidence="1 2">
    <name type="scientific">Scophthalmus maximus</name>
    <name type="common">Turbot</name>
    <name type="synonym">Psetta maxima</name>
    <dbReference type="NCBI Taxonomy" id="52904"/>
    <lineage>
        <taxon>Eukaryota</taxon>
        <taxon>Metazoa</taxon>
        <taxon>Chordata</taxon>
        <taxon>Craniata</taxon>
        <taxon>Vertebrata</taxon>
        <taxon>Euteleostomi</taxon>
        <taxon>Actinopterygii</taxon>
        <taxon>Neopterygii</taxon>
        <taxon>Teleostei</taxon>
        <taxon>Neoteleostei</taxon>
        <taxon>Acanthomorphata</taxon>
        <taxon>Carangaria</taxon>
        <taxon>Pleuronectiformes</taxon>
        <taxon>Pleuronectoidei</taxon>
        <taxon>Scophthalmidae</taxon>
        <taxon>Scophthalmus</taxon>
    </lineage>
</organism>
<name>A0A6A4TBL9_SCOMX</name>
<comment type="caution">
    <text evidence="1">The sequence shown here is derived from an EMBL/GenBank/DDBJ whole genome shotgun (WGS) entry which is preliminary data.</text>
</comment>
<dbReference type="PANTHER" id="PTHR44444">
    <property type="entry name" value="PROTEIN SEL-1 HOMOLOG 3"/>
    <property type="match status" value="1"/>
</dbReference>
<dbReference type="EMBL" id="VEVO01000005">
    <property type="protein sequence ID" value="KAF0042645.1"/>
    <property type="molecule type" value="Genomic_DNA"/>
</dbReference>
<dbReference type="InterPro" id="IPR042756">
    <property type="entry name" value="Sel-1L3"/>
</dbReference>
<gene>
    <name evidence="1" type="ORF">F2P81_006177</name>
</gene>
<dbReference type="Proteomes" id="UP000438429">
    <property type="component" value="Unassembled WGS sequence"/>
</dbReference>
<dbReference type="PANTHER" id="PTHR44444:SF1">
    <property type="entry name" value="PROTEIN SEL-1 HOMOLOG 3"/>
    <property type="match status" value="1"/>
</dbReference>
<reference evidence="1 2" key="1">
    <citation type="submission" date="2019-06" db="EMBL/GenBank/DDBJ databases">
        <title>Draft genomes of female and male turbot (Scophthalmus maximus).</title>
        <authorList>
            <person name="Xu H."/>
            <person name="Xu X.-W."/>
            <person name="Shao C."/>
            <person name="Chen S."/>
        </authorList>
    </citation>
    <scope>NUCLEOTIDE SEQUENCE [LARGE SCALE GENOMIC DNA]</scope>
    <source>
        <strain evidence="1">Ysfricsl-2016a</strain>
        <tissue evidence="1">Blood</tissue>
    </source>
</reference>